<accession>A0ABV9Y6K0</accession>
<keyword evidence="3" id="KW-1185">Reference proteome</keyword>
<reference evidence="3" key="1">
    <citation type="journal article" date="2019" name="Int. J. Syst. Evol. Microbiol.">
        <title>The Global Catalogue of Microorganisms (GCM) 10K type strain sequencing project: providing services to taxonomists for standard genome sequencing and annotation.</title>
        <authorList>
            <consortium name="The Broad Institute Genomics Platform"/>
            <consortium name="The Broad Institute Genome Sequencing Center for Infectious Disease"/>
            <person name="Wu L."/>
            <person name="Ma J."/>
        </authorList>
    </citation>
    <scope>NUCLEOTIDE SEQUENCE [LARGE SCALE GENOMIC DNA]</scope>
    <source>
        <strain evidence="3">KCTC 12848</strain>
    </source>
</reference>
<dbReference type="Pfam" id="PF01547">
    <property type="entry name" value="SBP_bac_1"/>
    <property type="match status" value="1"/>
</dbReference>
<dbReference type="SUPFAM" id="SSF53850">
    <property type="entry name" value="Periplasmic binding protein-like II"/>
    <property type="match status" value="1"/>
</dbReference>
<sequence>MTRLLPSLVGVVALALALPACSSGGDDAGGPVELRFSWWGNEKRAEATEKALDAFRAANPDIGVTGEHADFNAYFDRIATQVAAGDAPDVITMGGVYPREYGGRGALLDLEEVAGSLDLGRLDEAALSNGEFDGVRYGVPTGVNTYGLVANPAVFEAAGVPLPDDDTWTWADFERIAGELGDEVPPGTYGVEDPTAPETLEVFSKQRGEGLYTGGGEVAISTGSVEDWFDMTGRLRDAGSTPQATVTVEQMSVSAPEQTLMGRGLAAMRFDWSNRLAALRTASGRPLVMLRAPGETAGEQAGMWLQASQLYTVNSRTGHPEAAARLIDFLVNDPAAGAAIGTDRGIPANREVRERIAGSLDEHQAAEAAFIDEIGDEVTPALVQGPVGSTDTLQILQRVNSDVLFDRIGVPDAARRFVDEVTAAIGG</sequence>
<feature type="chain" id="PRO_5047421505" evidence="1">
    <location>
        <begin position="23"/>
        <end position="427"/>
    </location>
</feature>
<evidence type="ECO:0000313" key="3">
    <source>
        <dbReference type="Proteomes" id="UP001595833"/>
    </source>
</evidence>
<comment type="caution">
    <text evidence="2">The sequence shown here is derived from an EMBL/GenBank/DDBJ whole genome shotgun (WGS) entry which is preliminary data.</text>
</comment>
<dbReference type="RefSeq" id="WP_344040676.1">
    <property type="nucleotide sequence ID" value="NZ_BAAAKE010000024.1"/>
</dbReference>
<dbReference type="InterPro" id="IPR050490">
    <property type="entry name" value="Bact_solute-bd_prot1"/>
</dbReference>
<dbReference type="EMBL" id="JBHSJB010000018">
    <property type="protein sequence ID" value="MFC5056276.1"/>
    <property type="molecule type" value="Genomic_DNA"/>
</dbReference>
<dbReference type="PANTHER" id="PTHR43649">
    <property type="entry name" value="ARABINOSE-BINDING PROTEIN-RELATED"/>
    <property type="match status" value="1"/>
</dbReference>
<protein>
    <submittedName>
        <fullName evidence="2">ABC transporter substrate-binding protein</fullName>
    </submittedName>
</protein>
<dbReference type="InterPro" id="IPR006059">
    <property type="entry name" value="SBP"/>
</dbReference>
<feature type="signal peptide" evidence="1">
    <location>
        <begin position="1"/>
        <end position="22"/>
    </location>
</feature>
<gene>
    <name evidence="2" type="ORF">ACFPFM_21265</name>
</gene>
<evidence type="ECO:0000313" key="2">
    <source>
        <dbReference type="EMBL" id="MFC5056276.1"/>
    </source>
</evidence>
<organism evidence="2 3">
    <name type="scientific">Saccharothrix xinjiangensis</name>
    <dbReference type="NCBI Taxonomy" id="204798"/>
    <lineage>
        <taxon>Bacteria</taxon>
        <taxon>Bacillati</taxon>
        <taxon>Actinomycetota</taxon>
        <taxon>Actinomycetes</taxon>
        <taxon>Pseudonocardiales</taxon>
        <taxon>Pseudonocardiaceae</taxon>
        <taxon>Saccharothrix</taxon>
    </lineage>
</organism>
<evidence type="ECO:0000256" key="1">
    <source>
        <dbReference type="SAM" id="SignalP"/>
    </source>
</evidence>
<proteinExistence type="predicted"/>
<dbReference type="Proteomes" id="UP001595833">
    <property type="component" value="Unassembled WGS sequence"/>
</dbReference>
<keyword evidence="1" id="KW-0732">Signal</keyword>
<dbReference type="PANTHER" id="PTHR43649:SF11">
    <property type="entry name" value="ABC TRANSPORTER SUBSTRATE-BINDING PROTEIN YESO-RELATED"/>
    <property type="match status" value="1"/>
</dbReference>
<name>A0ABV9Y6K0_9PSEU</name>
<dbReference type="Gene3D" id="3.40.190.10">
    <property type="entry name" value="Periplasmic binding protein-like II"/>
    <property type="match status" value="2"/>
</dbReference>